<comment type="caution">
    <text evidence="2">The sequence shown here is derived from an EMBL/GenBank/DDBJ whole genome shotgun (WGS) entry which is preliminary data.</text>
</comment>
<accession>S7V4F1</accession>
<feature type="compositionally biased region" description="Low complexity" evidence="1">
    <location>
        <begin position="33"/>
        <end position="61"/>
    </location>
</feature>
<gene>
    <name evidence="2" type="ORF">TGGT1_268170</name>
</gene>
<organism evidence="2 3">
    <name type="scientific">Toxoplasma gondii (strain ATCC 50853 / GT1)</name>
    <dbReference type="NCBI Taxonomy" id="507601"/>
    <lineage>
        <taxon>Eukaryota</taxon>
        <taxon>Sar</taxon>
        <taxon>Alveolata</taxon>
        <taxon>Apicomplexa</taxon>
        <taxon>Conoidasida</taxon>
        <taxon>Coccidia</taxon>
        <taxon>Eucoccidiorida</taxon>
        <taxon>Eimeriorina</taxon>
        <taxon>Sarcocystidae</taxon>
        <taxon>Toxoplasma</taxon>
    </lineage>
</organism>
<protein>
    <submittedName>
        <fullName evidence="2">Uncharacterized protein</fullName>
    </submittedName>
</protein>
<feature type="region of interest" description="Disordered" evidence="1">
    <location>
        <begin position="1"/>
        <end position="74"/>
    </location>
</feature>
<evidence type="ECO:0000256" key="1">
    <source>
        <dbReference type="SAM" id="MobiDB-lite"/>
    </source>
</evidence>
<sequence>MLRAASSLFGSEPLRRKAGGHAREEGPSPSPPRGSASAQAMSSSLCISVSLPASSSSSQLRSPPPSTSSPSVLFPSAVCRHSFDTGDAFRP</sequence>
<reference evidence="2 3" key="1">
    <citation type="submission" date="2006-05" db="EMBL/GenBank/DDBJ databases">
        <authorList>
            <person name="Paulsen I."/>
        </authorList>
    </citation>
    <scope>NUCLEOTIDE SEQUENCE [LARGE SCALE GENOMIC DNA]</scope>
    <source>
        <strain evidence="2 3">GT1</strain>
    </source>
</reference>
<dbReference type="AlphaFoldDB" id="S7V4F1"/>
<evidence type="ECO:0000313" key="3">
    <source>
        <dbReference type="Proteomes" id="UP000005641"/>
    </source>
</evidence>
<dbReference type="EMBL" id="AAQM03000010">
    <property type="protein sequence ID" value="EPR64940.1"/>
    <property type="molecule type" value="Genomic_DNA"/>
</dbReference>
<dbReference type="Proteomes" id="UP000005641">
    <property type="component" value="Unassembled WGS sequence"/>
</dbReference>
<name>S7V4F1_TOXGG</name>
<reference evidence="2 3" key="2">
    <citation type="submission" date="2013-05" db="EMBL/GenBank/DDBJ databases">
        <authorList>
            <person name="Sibley D."/>
            <person name="Venepally P."/>
            <person name="Karamycheva S."/>
            <person name="Hadjithomas M."/>
            <person name="Khan A."/>
            <person name="Brunk B."/>
            <person name="Roos D."/>
            <person name="Caler E."/>
            <person name="Lorenzi H."/>
        </authorList>
    </citation>
    <scope>NUCLEOTIDE SEQUENCE [LARGE SCALE GENOMIC DNA]</scope>
    <source>
        <strain evidence="2 3">GT1</strain>
    </source>
</reference>
<proteinExistence type="predicted"/>
<dbReference type="VEuPathDB" id="ToxoDB:TGGT1_268170"/>
<evidence type="ECO:0000313" key="2">
    <source>
        <dbReference type="EMBL" id="EPR64940.1"/>
    </source>
</evidence>